<feature type="non-terminal residue" evidence="2">
    <location>
        <position position="1"/>
    </location>
</feature>
<organism evidence="2 3">
    <name type="scientific">Gossypium trilobum</name>
    <dbReference type="NCBI Taxonomy" id="34281"/>
    <lineage>
        <taxon>Eukaryota</taxon>
        <taxon>Viridiplantae</taxon>
        <taxon>Streptophyta</taxon>
        <taxon>Embryophyta</taxon>
        <taxon>Tracheophyta</taxon>
        <taxon>Spermatophyta</taxon>
        <taxon>Magnoliopsida</taxon>
        <taxon>eudicotyledons</taxon>
        <taxon>Gunneridae</taxon>
        <taxon>Pentapetalae</taxon>
        <taxon>rosids</taxon>
        <taxon>malvids</taxon>
        <taxon>Malvales</taxon>
        <taxon>Malvaceae</taxon>
        <taxon>Malvoideae</taxon>
        <taxon>Gossypium</taxon>
    </lineage>
</organism>
<comment type="caution">
    <text evidence="2">The sequence shown here is derived from an EMBL/GenBank/DDBJ whole genome shotgun (WGS) entry which is preliminary data.</text>
</comment>
<feature type="compositionally biased region" description="Low complexity" evidence="1">
    <location>
        <begin position="14"/>
        <end position="34"/>
    </location>
</feature>
<feature type="region of interest" description="Disordered" evidence="1">
    <location>
        <begin position="1"/>
        <end position="34"/>
    </location>
</feature>
<feature type="non-terminal residue" evidence="2">
    <location>
        <position position="34"/>
    </location>
</feature>
<sequence length="34" mass="3647">TLKRLHNCTGRIESSTSTTLGSTDTTRTSIGITH</sequence>
<reference evidence="2 3" key="1">
    <citation type="journal article" date="2019" name="Genome Biol. Evol.">
        <title>Insights into the evolution of the New World diploid cottons (Gossypium, subgenus Houzingenia) based on genome sequencing.</title>
        <authorList>
            <person name="Grover C.E."/>
            <person name="Arick M.A. 2nd"/>
            <person name="Thrash A."/>
            <person name="Conover J.L."/>
            <person name="Sanders W.S."/>
            <person name="Peterson D.G."/>
            <person name="Frelichowski J.E."/>
            <person name="Scheffler J.A."/>
            <person name="Scheffler B.E."/>
            <person name="Wendel J.F."/>
        </authorList>
    </citation>
    <scope>NUCLEOTIDE SEQUENCE [LARGE SCALE GENOMIC DNA]</scope>
    <source>
        <strain evidence="2">8</strain>
        <tissue evidence="2">Leaf</tissue>
    </source>
</reference>
<evidence type="ECO:0000256" key="1">
    <source>
        <dbReference type="SAM" id="MobiDB-lite"/>
    </source>
</evidence>
<proteinExistence type="predicted"/>
<dbReference type="AlphaFoldDB" id="A0A7J9DGV5"/>
<dbReference type="Proteomes" id="UP000593568">
    <property type="component" value="Unassembled WGS sequence"/>
</dbReference>
<evidence type="ECO:0000313" key="2">
    <source>
        <dbReference type="EMBL" id="MBA0759939.1"/>
    </source>
</evidence>
<evidence type="ECO:0000313" key="3">
    <source>
        <dbReference type="Proteomes" id="UP000593568"/>
    </source>
</evidence>
<accession>A0A7J9DGV5</accession>
<protein>
    <submittedName>
        <fullName evidence="2">Uncharacterized protein</fullName>
    </submittedName>
</protein>
<gene>
    <name evidence="2" type="ORF">Gotri_022749</name>
</gene>
<dbReference type="EMBL" id="JABEZW010000002">
    <property type="protein sequence ID" value="MBA0759939.1"/>
    <property type="molecule type" value="Genomic_DNA"/>
</dbReference>
<keyword evidence="3" id="KW-1185">Reference proteome</keyword>
<name>A0A7J9DGV5_9ROSI</name>